<proteinExistence type="predicted"/>
<gene>
    <name evidence="6" type="ORF">HOLleu_42043</name>
</gene>
<keyword evidence="2 4" id="KW-0863">Zinc-finger</keyword>
<evidence type="ECO:0000256" key="3">
    <source>
        <dbReference type="ARBA" id="ARBA00022833"/>
    </source>
</evidence>
<dbReference type="InterPro" id="IPR036691">
    <property type="entry name" value="Endo/exonu/phosph_ase_sf"/>
</dbReference>
<evidence type="ECO:0000256" key="1">
    <source>
        <dbReference type="ARBA" id="ARBA00022723"/>
    </source>
</evidence>
<dbReference type="GO" id="GO:0008270">
    <property type="term" value="F:zinc ion binding"/>
    <property type="evidence" value="ECO:0007669"/>
    <property type="project" value="UniProtKB-KW"/>
</dbReference>
<dbReference type="Gene3D" id="3.60.10.10">
    <property type="entry name" value="Endonuclease/exonuclease/phosphatase"/>
    <property type="match status" value="1"/>
</dbReference>
<keyword evidence="1" id="KW-0479">Metal-binding</keyword>
<dbReference type="SUPFAM" id="SSF57903">
    <property type="entry name" value="FYVE/PHD zinc finger"/>
    <property type="match status" value="3"/>
</dbReference>
<dbReference type="AlphaFoldDB" id="A0A9Q0YAX5"/>
<dbReference type="Proteomes" id="UP001152320">
    <property type="component" value="Unassembled WGS sequence"/>
</dbReference>
<dbReference type="EMBL" id="JAIZAY010000024">
    <property type="protein sequence ID" value="KAJ8019402.1"/>
    <property type="molecule type" value="Genomic_DNA"/>
</dbReference>
<dbReference type="GO" id="GO:0061343">
    <property type="term" value="P:cell adhesion involved in heart morphogenesis"/>
    <property type="evidence" value="ECO:0007669"/>
    <property type="project" value="TreeGrafter"/>
</dbReference>
<keyword evidence="7" id="KW-1185">Reference proteome</keyword>
<dbReference type="PROSITE" id="PS50016">
    <property type="entry name" value="ZF_PHD_2"/>
    <property type="match status" value="1"/>
</dbReference>
<dbReference type="PANTHER" id="PTHR33395:SF22">
    <property type="entry name" value="REVERSE TRANSCRIPTASE DOMAIN-CONTAINING PROTEIN"/>
    <property type="match status" value="1"/>
</dbReference>
<dbReference type="InterPro" id="IPR019787">
    <property type="entry name" value="Znf_PHD-finger"/>
</dbReference>
<comment type="caution">
    <text evidence="6">The sequence shown here is derived from an EMBL/GenBank/DDBJ whole genome shotgun (WGS) entry which is preliminary data.</text>
</comment>
<sequence>MSQFHLSAHRYVIKRYRIFRTNSTTKIALLLLTAGDVNPNPGPKYVPKYPCKVCNKAAKWGQYCIECEQCGSWFHALCTGLSREMYSVLARHPSYTWICCDCGLPNFGSSLFKADIKTYNSFDPLSDMSDGSDLICSLPSVNDFSNPNKAAKWGQYCIECEQCGSWFHALCTGLSREMYSVLARHPSYTWICCDCGLPNFGSSLFKADIKTYNSFDPLSDMSDGSDLICSLPSVNDFSNPNKAAKWGQYCIECEQCGSWFHALCTGLSREMYSVLARHPSYTWICCDCGLPNFGSSLFKADIKTYNSFDPLSDMSDGSDLICSLPSVNDFSNPIRTSSPRAFYRSQKTGTDYLRLLEDSLRQIPSNASIWLLGDFNLPDINWDTASFTLRGRYPGPSKLMLDLAVDYNLLQVVKKPTRENNILDLCFTNDPSFVTHAQTSAHPPTN</sequence>
<dbReference type="InterPro" id="IPR001965">
    <property type="entry name" value="Znf_PHD"/>
</dbReference>
<evidence type="ECO:0000313" key="6">
    <source>
        <dbReference type="EMBL" id="KAJ8019402.1"/>
    </source>
</evidence>
<organism evidence="6 7">
    <name type="scientific">Holothuria leucospilota</name>
    <name type="common">Black long sea cucumber</name>
    <name type="synonym">Mertensiothuria leucospilota</name>
    <dbReference type="NCBI Taxonomy" id="206669"/>
    <lineage>
        <taxon>Eukaryota</taxon>
        <taxon>Metazoa</taxon>
        <taxon>Echinodermata</taxon>
        <taxon>Eleutherozoa</taxon>
        <taxon>Echinozoa</taxon>
        <taxon>Holothuroidea</taxon>
        <taxon>Aspidochirotacea</taxon>
        <taxon>Aspidochirotida</taxon>
        <taxon>Holothuriidae</taxon>
        <taxon>Holothuria</taxon>
    </lineage>
</organism>
<dbReference type="GO" id="GO:0031012">
    <property type="term" value="C:extracellular matrix"/>
    <property type="evidence" value="ECO:0007669"/>
    <property type="project" value="TreeGrafter"/>
</dbReference>
<evidence type="ECO:0000256" key="2">
    <source>
        <dbReference type="ARBA" id="ARBA00022771"/>
    </source>
</evidence>
<evidence type="ECO:0000313" key="7">
    <source>
        <dbReference type="Proteomes" id="UP001152320"/>
    </source>
</evidence>
<keyword evidence="3" id="KW-0862">Zinc</keyword>
<evidence type="ECO:0000256" key="4">
    <source>
        <dbReference type="PROSITE-ProRule" id="PRU00146"/>
    </source>
</evidence>
<name>A0A9Q0YAX5_HOLLE</name>
<feature type="domain" description="PHD-type" evidence="5">
    <location>
        <begin position="48"/>
        <end position="105"/>
    </location>
</feature>
<accession>A0A9Q0YAX5</accession>
<dbReference type="SMART" id="SM00249">
    <property type="entry name" value="PHD"/>
    <property type="match status" value="3"/>
</dbReference>
<dbReference type="InterPro" id="IPR013083">
    <property type="entry name" value="Znf_RING/FYVE/PHD"/>
</dbReference>
<dbReference type="PROSITE" id="PS01359">
    <property type="entry name" value="ZF_PHD_1"/>
    <property type="match status" value="1"/>
</dbReference>
<evidence type="ECO:0000259" key="5">
    <source>
        <dbReference type="PROSITE" id="PS50016"/>
    </source>
</evidence>
<reference evidence="6" key="1">
    <citation type="submission" date="2021-10" db="EMBL/GenBank/DDBJ databases">
        <title>Tropical sea cucumber genome reveals ecological adaptation and Cuvierian tubules defense mechanism.</title>
        <authorList>
            <person name="Chen T."/>
        </authorList>
    </citation>
    <scope>NUCLEOTIDE SEQUENCE</scope>
    <source>
        <strain evidence="6">Nanhai2018</strain>
        <tissue evidence="6">Muscle</tissue>
    </source>
</reference>
<protein>
    <recommendedName>
        <fullName evidence="5">PHD-type domain-containing protein</fullName>
    </recommendedName>
</protein>
<dbReference type="GO" id="GO:0007508">
    <property type="term" value="P:larval heart development"/>
    <property type="evidence" value="ECO:0007669"/>
    <property type="project" value="TreeGrafter"/>
</dbReference>
<dbReference type="InterPro" id="IPR019786">
    <property type="entry name" value="Zinc_finger_PHD-type_CS"/>
</dbReference>
<dbReference type="Gene3D" id="3.30.40.10">
    <property type="entry name" value="Zinc/RING finger domain, C3HC4 (zinc finger)"/>
    <property type="match status" value="3"/>
</dbReference>
<dbReference type="InterPro" id="IPR011011">
    <property type="entry name" value="Znf_FYVE_PHD"/>
</dbReference>
<dbReference type="PANTHER" id="PTHR33395">
    <property type="entry name" value="TRANSCRIPTASE, PUTATIVE-RELATED-RELATED"/>
    <property type="match status" value="1"/>
</dbReference>